<reference evidence="3" key="1">
    <citation type="submission" date="2022-11" db="UniProtKB">
        <authorList>
            <consortium name="WormBaseParasite"/>
        </authorList>
    </citation>
    <scope>IDENTIFICATION</scope>
</reference>
<organism evidence="2 3">
    <name type="scientific">Romanomermis culicivorax</name>
    <name type="common">Nematode worm</name>
    <dbReference type="NCBI Taxonomy" id="13658"/>
    <lineage>
        <taxon>Eukaryota</taxon>
        <taxon>Metazoa</taxon>
        <taxon>Ecdysozoa</taxon>
        <taxon>Nematoda</taxon>
        <taxon>Enoplea</taxon>
        <taxon>Dorylaimia</taxon>
        <taxon>Mermithida</taxon>
        <taxon>Mermithoidea</taxon>
        <taxon>Mermithidae</taxon>
        <taxon>Romanomermis</taxon>
    </lineage>
</organism>
<keyword evidence="2" id="KW-1185">Reference proteome</keyword>
<dbReference type="Proteomes" id="UP000887565">
    <property type="component" value="Unplaced"/>
</dbReference>
<evidence type="ECO:0000313" key="3">
    <source>
        <dbReference type="WBParaSite" id="nRc.2.0.1.t34455-RA"/>
    </source>
</evidence>
<evidence type="ECO:0000256" key="1">
    <source>
        <dbReference type="SAM" id="MobiDB-lite"/>
    </source>
</evidence>
<name>A0A915K6W8_ROMCU</name>
<protein>
    <submittedName>
        <fullName evidence="3">Uncharacterized protein</fullName>
    </submittedName>
</protein>
<proteinExistence type="predicted"/>
<accession>A0A915K6W8</accession>
<evidence type="ECO:0000313" key="2">
    <source>
        <dbReference type="Proteomes" id="UP000887565"/>
    </source>
</evidence>
<sequence>MEALSSILSPVIKSLGPTPLPSSSTWNLRFSSKITVPSAGLEQTSSTEGPTQSAKKTTFLKVKRR</sequence>
<feature type="compositionally biased region" description="Polar residues" evidence="1">
    <location>
        <begin position="37"/>
        <end position="56"/>
    </location>
</feature>
<dbReference type="WBParaSite" id="nRc.2.0.1.t34455-RA">
    <property type="protein sequence ID" value="nRc.2.0.1.t34455-RA"/>
    <property type="gene ID" value="nRc.2.0.1.g34455"/>
</dbReference>
<feature type="region of interest" description="Disordered" evidence="1">
    <location>
        <begin position="37"/>
        <end position="65"/>
    </location>
</feature>
<dbReference type="AlphaFoldDB" id="A0A915K6W8"/>